<dbReference type="Proteomes" id="UP000248783">
    <property type="component" value="Unassembled WGS sequence"/>
</dbReference>
<feature type="region of interest" description="Disordered" evidence="5">
    <location>
        <begin position="40"/>
        <end position="59"/>
    </location>
</feature>
<dbReference type="Gene3D" id="3.40.190.10">
    <property type="entry name" value="Periplasmic binding protein-like II"/>
    <property type="match status" value="1"/>
</dbReference>
<dbReference type="InterPro" id="IPR007210">
    <property type="entry name" value="ABC_Gly_betaine_transp_sub-bd"/>
</dbReference>
<evidence type="ECO:0000256" key="5">
    <source>
        <dbReference type="SAM" id="MobiDB-lite"/>
    </source>
</evidence>
<reference evidence="8 9" key="1">
    <citation type="submission" date="2018-06" db="EMBL/GenBank/DDBJ databases">
        <title>Whole genome sequencing of a novel hydrocarbon degrading bacterial strain, PW21 isolated from oil contaminated produced water sample.</title>
        <authorList>
            <person name="Nagkirti P."/>
            <person name="Shaikh A."/>
            <person name="Gowdaman V."/>
            <person name="Engineer A.E."/>
            <person name="Dagar S."/>
            <person name="Dhakephalkar P.K."/>
        </authorList>
    </citation>
    <scope>NUCLEOTIDE SEQUENCE [LARGE SCALE GENOMIC DNA]</scope>
    <source>
        <strain evidence="8 9">PW21</strain>
    </source>
</reference>
<comment type="subcellular location">
    <subcellularLocation>
        <location evidence="1">Cell membrane</location>
    </subcellularLocation>
</comment>
<keyword evidence="2" id="KW-0813">Transport</keyword>
<dbReference type="Gene3D" id="3.40.190.100">
    <property type="entry name" value="Glycine betaine-binding periplasmic protein, domain 2"/>
    <property type="match status" value="1"/>
</dbReference>
<evidence type="ECO:0000256" key="6">
    <source>
        <dbReference type="SAM" id="SignalP"/>
    </source>
</evidence>
<keyword evidence="4" id="KW-0472">Membrane</keyword>
<evidence type="ECO:0000256" key="2">
    <source>
        <dbReference type="ARBA" id="ARBA00022448"/>
    </source>
</evidence>
<dbReference type="Pfam" id="PF04069">
    <property type="entry name" value="OpuAC"/>
    <property type="match status" value="1"/>
</dbReference>
<feature type="chain" id="PRO_5015986772" evidence="6">
    <location>
        <begin position="43"/>
        <end position="319"/>
    </location>
</feature>
<dbReference type="PANTHER" id="PTHR47737">
    <property type="entry name" value="GLYCINE BETAINE/PROLINE BETAINE TRANSPORT SYSTEM PERMEASE PROTEIN PROW"/>
    <property type="match status" value="1"/>
</dbReference>
<keyword evidence="6" id="KW-0732">Signal</keyword>
<keyword evidence="3" id="KW-1003">Cell membrane</keyword>
<dbReference type="GO" id="GO:0043190">
    <property type="term" value="C:ATP-binding cassette (ABC) transporter complex"/>
    <property type="evidence" value="ECO:0007669"/>
    <property type="project" value="InterPro"/>
</dbReference>
<evidence type="ECO:0000259" key="7">
    <source>
        <dbReference type="Pfam" id="PF04069"/>
    </source>
</evidence>
<keyword evidence="9" id="KW-1185">Reference proteome</keyword>
<dbReference type="GO" id="GO:0031460">
    <property type="term" value="P:glycine betaine transport"/>
    <property type="evidence" value="ECO:0007669"/>
    <property type="project" value="TreeGrafter"/>
</dbReference>
<proteinExistence type="predicted"/>
<dbReference type="GO" id="GO:0015871">
    <property type="term" value="P:choline transport"/>
    <property type="evidence" value="ECO:0007669"/>
    <property type="project" value="TreeGrafter"/>
</dbReference>
<feature type="signal peptide" evidence="6">
    <location>
        <begin position="1"/>
        <end position="42"/>
    </location>
</feature>
<evidence type="ECO:0000313" key="9">
    <source>
        <dbReference type="Proteomes" id="UP000248783"/>
    </source>
</evidence>
<gene>
    <name evidence="8" type="ORF">DNL40_05625</name>
</gene>
<evidence type="ECO:0000256" key="1">
    <source>
        <dbReference type="ARBA" id="ARBA00004236"/>
    </source>
</evidence>
<dbReference type="GO" id="GO:0015226">
    <property type="term" value="F:carnitine transmembrane transporter activity"/>
    <property type="evidence" value="ECO:0007669"/>
    <property type="project" value="TreeGrafter"/>
</dbReference>
<evidence type="ECO:0000313" key="8">
    <source>
        <dbReference type="EMBL" id="PZR54371.1"/>
    </source>
</evidence>
<sequence>MTSVRTARPRPTTGRGLRRAVVAPAALALALGLAACGTESDAADGESSTGEDETSISVAVPPSGWDEGIAVSYLWKQILEDEGYDVDMRDGADNGIIYTALAGGDFDVYFDAWLPLTHASYLETYGDQITELGTWYDDAKLTIAVNEDSPARSLEDLATMAGEYGNRLVGIEAGAGLTEVTQDAVIPTYGLEGMDYVISSTSAMLTELESATESGENIAVTLWRPHWAYDEYPVRDLEDPQGALGDAEDIRTYGTGDFTERYPTLTKLIGAFEMSSDQLFSLENMMFNSDEYSSEDEAARAWLEQNPTFVDDLKAAAGV</sequence>
<dbReference type="AlphaFoldDB" id="A0A2W5YHG0"/>
<evidence type="ECO:0000256" key="4">
    <source>
        <dbReference type="ARBA" id="ARBA00023136"/>
    </source>
</evidence>
<accession>A0A2W5YHG0</accession>
<feature type="domain" description="ABC-type glycine betaine transport system substrate-binding" evidence="7">
    <location>
        <begin position="58"/>
        <end position="305"/>
    </location>
</feature>
<dbReference type="SUPFAM" id="SSF53850">
    <property type="entry name" value="Periplasmic binding protein-like II"/>
    <property type="match status" value="1"/>
</dbReference>
<dbReference type="CDD" id="cd13639">
    <property type="entry name" value="PBP2_OpuAC_like"/>
    <property type="match status" value="1"/>
</dbReference>
<dbReference type="GO" id="GO:0005275">
    <property type="term" value="F:amine transmembrane transporter activity"/>
    <property type="evidence" value="ECO:0007669"/>
    <property type="project" value="TreeGrafter"/>
</dbReference>
<evidence type="ECO:0000256" key="3">
    <source>
        <dbReference type="ARBA" id="ARBA00022475"/>
    </source>
</evidence>
<dbReference type="RefSeq" id="WP_111250228.1">
    <property type="nucleotide sequence ID" value="NZ_QKWH01000002.1"/>
</dbReference>
<name>A0A2W5YHG0_9MICO</name>
<comment type="caution">
    <text evidence="8">The sequence shown here is derived from an EMBL/GenBank/DDBJ whole genome shotgun (WGS) entry which is preliminary data.</text>
</comment>
<organism evidence="8 9">
    <name type="scientific">Xylanimonas oleitrophica</name>
    <dbReference type="NCBI Taxonomy" id="2607479"/>
    <lineage>
        <taxon>Bacteria</taxon>
        <taxon>Bacillati</taxon>
        <taxon>Actinomycetota</taxon>
        <taxon>Actinomycetes</taxon>
        <taxon>Micrococcales</taxon>
        <taxon>Promicromonosporaceae</taxon>
        <taxon>Xylanimonas</taxon>
    </lineage>
</organism>
<feature type="compositionally biased region" description="Acidic residues" evidence="5">
    <location>
        <begin position="41"/>
        <end position="54"/>
    </location>
</feature>
<dbReference type="EMBL" id="QKWH01000002">
    <property type="protein sequence ID" value="PZR54371.1"/>
    <property type="molecule type" value="Genomic_DNA"/>
</dbReference>
<protein>
    <submittedName>
        <fullName evidence="8">Glycine/betaine ABC transporter substrate-binding protein</fullName>
    </submittedName>
</protein>
<dbReference type="PANTHER" id="PTHR47737:SF1">
    <property type="entry name" value="GLYCINE BETAINE_PROLINE BETAINE TRANSPORT SYSTEM PERMEASE PROTEIN PROW"/>
    <property type="match status" value="1"/>
</dbReference>